<protein>
    <submittedName>
        <fullName evidence="2">Uncharacterized protein</fullName>
    </submittedName>
</protein>
<name>A0A7V7TV67_9HYPH</name>
<dbReference type="Proteomes" id="UP000432089">
    <property type="component" value="Unassembled WGS sequence"/>
</dbReference>
<gene>
    <name evidence="2" type="ORF">F6X38_18410</name>
</gene>
<comment type="caution">
    <text evidence="2">The sequence shown here is derived from an EMBL/GenBank/DDBJ whole genome shotgun (WGS) entry which is preliminary data.</text>
</comment>
<proteinExistence type="predicted"/>
<dbReference type="AlphaFoldDB" id="A0A7V7TV67"/>
<organism evidence="2 3">
    <name type="scientific">Plantimonas leprariae</name>
    <dbReference type="NCBI Taxonomy" id="2615207"/>
    <lineage>
        <taxon>Bacteria</taxon>
        <taxon>Pseudomonadati</taxon>
        <taxon>Pseudomonadota</taxon>
        <taxon>Alphaproteobacteria</taxon>
        <taxon>Hyphomicrobiales</taxon>
        <taxon>Aurantimonadaceae</taxon>
        <taxon>Plantimonas</taxon>
    </lineage>
</organism>
<accession>A0A7V7TV67</accession>
<sequence length="69" mass="7742">MRSVRAAHPDASKKDVVRAAFLSVIAHSGDDAERADRLHDFALRERVDLTEVPSEPKPPKKRKNKQPKA</sequence>
<dbReference type="EMBL" id="VZDO01000017">
    <property type="protein sequence ID" value="KAB0677365.1"/>
    <property type="molecule type" value="Genomic_DNA"/>
</dbReference>
<evidence type="ECO:0000313" key="3">
    <source>
        <dbReference type="Proteomes" id="UP000432089"/>
    </source>
</evidence>
<feature type="compositionally biased region" description="Basic residues" evidence="1">
    <location>
        <begin position="59"/>
        <end position="69"/>
    </location>
</feature>
<reference evidence="2 3" key="1">
    <citation type="submission" date="2019-09" db="EMBL/GenBank/DDBJ databases">
        <title>YIM 132180 draft genome.</title>
        <authorList>
            <person name="Zhang K."/>
        </authorList>
    </citation>
    <scope>NUCLEOTIDE SEQUENCE [LARGE SCALE GENOMIC DNA]</scope>
    <source>
        <strain evidence="2 3">YIM 132180</strain>
    </source>
</reference>
<keyword evidence="3" id="KW-1185">Reference proteome</keyword>
<evidence type="ECO:0000313" key="2">
    <source>
        <dbReference type="EMBL" id="KAB0677365.1"/>
    </source>
</evidence>
<evidence type="ECO:0000256" key="1">
    <source>
        <dbReference type="SAM" id="MobiDB-lite"/>
    </source>
</evidence>
<feature type="region of interest" description="Disordered" evidence="1">
    <location>
        <begin position="49"/>
        <end position="69"/>
    </location>
</feature>